<dbReference type="InterPro" id="IPR040304">
    <property type="entry name" value="ATG8-IP-1/2"/>
</dbReference>
<accession>A0ABQ5EU95</accession>
<keyword evidence="4" id="KW-1185">Reference proteome</keyword>
<dbReference type="EMBL" id="BQNB010016687">
    <property type="protein sequence ID" value="GJT54616.1"/>
    <property type="molecule type" value="Genomic_DNA"/>
</dbReference>
<proteinExistence type="predicted"/>
<gene>
    <name evidence="3" type="ORF">Tco_0989670</name>
</gene>
<feature type="transmembrane region" description="Helical" evidence="1">
    <location>
        <begin position="184"/>
        <end position="206"/>
    </location>
</feature>
<dbReference type="SUPFAM" id="SSF48484">
    <property type="entry name" value="Lipoxigenase"/>
    <property type="match status" value="1"/>
</dbReference>
<keyword evidence="1" id="KW-0472">Membrane</keyword>
<comment type="caution">
    <text evidence="3">The sequence shown here is derived from an EMBL/GenBank/DDBJ whole genome shotgun (WGS) entry which is preliminary data.</text>
</comment>
<dbReference type="Gene3D" id="1.20.245.10">
    <property type="entry name" value="Lipoxygenase-1, Domain 5"/>
    <property type="match status" value="1"/>
</dbReference>
<reference evidence="3" key="2">
    <citation type="submission" date="2022-01" db="EMBL/GenBank/DDBJ databases">
        <authorList>
            <person name="Yamashiro T."/>
            <person name="Shiraishi A."/>
            <person name="Satake H."/>
            <person name="Nakayama K."/>
        </authorList>
    </citation>
    <scope>NUCLEOTIDE SEQUENCE</scope>
</reference>
<evidence type="ECO:0000259" key="2">
    <source>
        <dbReference type="PROSITE" id="PS51393"/>
    </source>
</evidence>
<evidence type="ECO:0000313" key="4">
    <source>
        <dbReference type="Proteomes" id="UP001151760"/>
    </source>
</evidence>
<dbReference type="InterPro" id="IPR036226">
    <property type="entry name" value="LipOase_C_sf"/>
</dbReference>
<keyword evidence="1" id="KW-1133">Transmembrane helix</keyword>
<sequence length="211" mass="23699">MADKRKDRVLPLGELTGKWYQSLHQNTPLHQSSDSASVLNTQNLPKQTKEDNLGGSGPSYASWLKKQVTCLYAHAKETNTLWPIIAAAAVMGIVVIGQWWHQEKWQVLHHELKSRTHDEYIGGDIKEAWKVEPAIKVAFERFKGRLKKIEDIIDTKNANLELRNRSGVGLVPYQLLKPNSVSGVIGMVVPNSISIYSVFAFGLKILNSMLK</sequence>
<protein>
    <submittedName>
        <fullName evidence="3">ATG8-interacting protein 2-like protein</fullName>
    </submittedName>
</protein>
<name>A0ABQ5EU95_9ASTR</name>
<organism evidence="3 4">
    <name type="scientific">Tanacetum coccineum</name>
    <dbReference type="NCBI Taxonomy" id="301880"/>
    <lineage>
        <taxon>Eukaryota</taxon>
        <taxon>Viridiplantae</taxon>
        <taxon>Streptophyta</taxon>
        <taxon>Embryophyta</taxon>
        <taxon>Tracheophyta</taxon>
        <taxon>Spermatophyta</taxon>
        <taxon>Magnoliopsida</taxon>
        <taxon>eudicotyledons</taxon>
        <taxon>Gunneridae</taxon>
        <taxon>Pentapetalae</taxon>
        <taxon>asterids</taxon>
        <taxon>campanulids</taxon>
        <taxon>Asterales</taxon>
        <taxon>Asteraceae</taxon>
        <taxon>Asteroideae</taxon>
        <taxon>Anthemideae</taxon>
        <taxon>Anthemidinae</taxon>
        <taxon>Tanacetum</taxon>
    </lineage>
</organism>
<feature type="transmembrane region" description="Helical" evidence="1">
    <location>
        <begin position="81"/>
        <end position="100"/>
    </location>
</feature>
<evidence type="ECO:0000256" key="1">
    <source>
        <dbReference type="SAM" id="Phobius"/>
    </source>
</evidence>
<feature type="domain" description="Lipoxygenase" evidence="2">
    <location>
        <begin position="101"/>
        <end position="195"/>
    </location>
</feature>
<dbReference type="PANTHER" id="PTHR34797:SF12">
    <property type="entry name" value="ATG8-INTERACTING PROTEIN 1_2"/>
    <property type="match status" value="1"/>
</dbReference>
<dbReference type="InterPro" id="IPR013819">
    <property type="entry name" value="LipOase_C"/>
</dbReference>
<dbReference type="PROSITE" id="PS51393">
    <property type="entry name" value="LIPOXYGENASE_3"/>
    <property type="match status" value="1"/>
</dbReference>
<evidence type="ECO:0000313" key="3">
    <source>
        <dbReference type="EMBL" id="GJT54616.1"/>
    </source>
</evidence>
<dbReference type="PANTHER" id="PTHR34797">
    <property type="entry name" value="ATG8-INTERACTING PROTEIN 2"/>
    <property type="match status" value="1"/>
</dbReference>
<keyword evidence="1" id="KW-0812">Transmembrane</keyword>
<reference evidence="3" key="1">
    <citation type="journal article" date="2022" name="Int. J. Mol. Sci.">
        <title>Draft Genome of Tanacetum Coccineum: Genomic Comparison of Closely Related Tanacetum-Family Plants.</title>
        <authorList>
            <person name="Yamashiro T."/>
            <person name="Shiraishi A."/>
            <person name="Nakayama K."/>
            <person name="Satake H."/>
        </authorList>
    </citation>
    <scope>NUCLEOTIDE SEQUENCE</scope>
</reference>
<dbReference type="Proteomes" id="UP001151760">
    <property type="component" value="Unassembled WGS sequence"/>
</dbReference>
<dbReference type="Pfam" id="PF00305">
    <property type="entry name" value="Lipoxygenase"/>
    <property type="match status" value="1"/>
</dbReference>